<dbReference type="Pfam" id="PF00141">
    <property type="entry name" value="peroxidase"/>
    <property type="match status" value="2"/>
</dbReference>
<dbReference type="GO" id="GO:0005576">
    <property type="term" value="C:extracellular region"/>
    <property type="evidence" value="ECO:0007669"/>
    <property type="project" value="UniProtKB-SubCell"/>
</dbReference>
<feature type="site" description="Transition state stabilizer" evidence="10">
    <location>
        <position position="66"/>
    </location>
</feature>
<dbReference type="InterPro" id="IPR002016">
    <property type="entry name" value="Haem_peroxidase"/>
</dbReference>
<evidence type="ECO:0000313" key="15">
    <source>
        <dbReference type="Proteomes" id="UP000077202"/>
    </source>
</evidence>
<gene>
    <name evidence="14" type="ORF">AXG93_2774s1010</name>
</gene>
<keyword evidence="2 12" id="KW-0575">Peroxidase</keyword>
<protein>
    <recommendedName>
        <fullName evidence="12">Peroxidase</fullName>
        <ecNumber evidence="12">1.11.1.7</ecNumber>
    </recommendedName>
</protein>
<feature type="binding site" evidence="9">
    <location>
        <position position="80"/>
    </location>
    <ligand>
        <name>Ca(2+)</name>
        <dbReference type="ChEBI" id="CHEBI:29108"/>
        <label>1</label>
    </ligand>
</feature>
<keyword evidence="12" id="KW-0964">Secreted</keyword>
<dbReference type="EC" id="1.11.1.7" evidence="12"/>
<dbReference type="AlphaFoldDB" id="A0A176VHI4"/>
<dbReference type="GO" id="GO:0006979">
    <property type="term" value="P:response to oxidative stress"/>
    <property type="evidence" value="ECO:0007669"/>
    <property type="project" value="UniProtKB-UniRule"/>
</dbReference>
<dbReference type="InterPro" id="IPR000823">
    <property type="entry name" value="Peroxidase_pln"/>
</dbReference>
<keyword evidence="12" id="KW-0732">Signal</keyword>
<comment type="caution">
    <text evidence="14">The sequence shown here is derived from an EMBL/GenBank/DDBJ whole genome shotgun (WGS) entry which is preliminary data.</text>
</comment>
<feature type="domain" description="Plant heme peroxidase family profile" evidence="13">
    <location>
        <begin position="29"/>
        <end position="298"/>
    </location>
</feature>
<dbReference type="InterPro" id="IPR010255">
    <property type="entry name" value="Haem_peroxidase_sf"/>
</dbReference>
<dbReference type="GO" id="GO:0042744">
    <property type="term" value="P:hydrogen peroxide catabolic process"/>
    <property type="evidence" value="ECO:0007669"/>
    <property type="project" value="UniProtKB-KW"/>
</dbReference>
<feature type="disulfide bond" evidence="11">
    <location>
        <begin position="72"/>
        <end position="77"/>
    </location>
</feature>
<comment type="function">
    <text evidence="12">Removal of H(2)O(2), oxidation of toxic reductants, biosynthesis and degradation of lignin, suberization, auxin catabolism, response to environmental stresses such as wounding, pathogen attack and oxidative stress.</text>
</comment>
<feature type="signal peptide" evidence="12">
    <location>
        <begin position="1"/>
        <end position="28"/>
    </location>
</feature>
<comment type="similarity">
    <text evidence="12">Belongs to the peroxidase family. Classical plant (class III) peroxidase subfamily.</text>
</comment>
<evidence type="ECO:0000256" key="1">
    <source>
        <dbReference type="ARBA" id="ARBA00000189"/>
    </source>
</evidence>
<keyword evidence="6 12" id="KW-0408">Iron</keyword>
<organism evidence="14 15">
    <name type="scientific">Marchantia polymorpha subsp. ruderalis</name>
    <dbReference type="NCBI Taxonomy" id="1480154"/>
    <lineage>
        <taxon>Eukaryota</taxon>
        <taxon>Viridiplantae</taxon>
        <taxon>Streptophyta</taxon>
        <taxon>Embryophyta</taxon>
        <taxon>Marchantiophyta</taxon>
        <taxon>Marchantiopsida</taxon>
        <taxon>Marchantiidae</taxon>
        <taxon>Marchantiales</taxon>
        <taxon>Marchantiaceae</taxon>
        <taxon>Marchantia</taxon>
    </lineage>
</organism>
<dbReference type="InterPro" id="IPR019794">
    <property type="entry name" value="Peroxidases_AS"/>
</dbReference>
<evidence type="ECO:0000256" key="5">
    <source>
        <dbReference type="ARBA" id="ARBA00023002"/>
    </source>
</evidence>
<name>A0A176VHI4_MARPO</name>
<feature type="active site" description="Proton acceptor" evidence="7">
    <location>
        <position position="70"/>
    </location>
</feature>
<dbReference type="PANTHER" id="PTHR31235">
    <property type="entry name" value="PEROXIDASE 25-RELATED"/>
    <property type="match status" value="1"/>
</dbReference>
<feature type="binding site" evidence="8">
    <location>
        <position position="229"/>
    </location>
    <ligand>
        <name>substrate</name>
    </ligand>
</feature>
<comment type="cofactor">
    <cofactor evidence="9 12">
        <name>Ca(2+)</name>
        <dbReference type="ChEBI" id="CHEBI:29108"/>
    </cofactor>
    <text evidence="9 12">Binds 2 calcium ions per subunit.</text>
</comment>
<dbReference type="PRINTS" id="PR00461">
    <property type="entry name" value="PLPEROXIDASE"/>
</dbReference>
<evidence type="ECO:0000256" key="9">
    <source>
        <dbReference type="PIRSR" id="PIRSR600823-3"/>
    </source>
</evidence>
<dbReference type="Proteomes" id="UP000077202">
    <property type="component" value="Unassembled WGS sequence"/>
</dbReference>
<evidence type="ECO:0000256" key="6">
    <source>
        <dbReference type="ARBA" id="ARBA00023004"/>
    </source>
</evidence>
<evidence type="ECO:0000256" key="8">
    <source>
        <dbReference type="PIRSR" id="PIRSR600823-2"/>
    </source>
</evidence>
<dbReference type="GO" id="GO:0020037">
    <property type="term" value="F:heme binding"/>
    <property type="evidence" value="ECO:0007669"/>
    <property type="project" value="UniProtKB-UniRule"/>
</dbReference>
<keyword evidence="9 12" id="KW-0106">Calcium</keyword>
<evidence type="ECO:0000256" key="12">
    <source>
        <dbReference type="RuleBase" id="RU362060"/>
    </source>
</evidence>
<dbReference type="PROSITE" id="PS50873">
    <property type="entry name" value="PEROXIDASE_4"/>
    <property type="match status" value="1"/>
</dbReference>
<feature type="chain" id="PRO_5007948668" description="Peroxidase" evidence="12">
    <location>
        <begin position="29"/>
        <end position="298"/>
    </location>
</feature>
<feature type="binding site" evidence="9">
    <location>
        <position position="266"/>
    </location>
    <ligand>
        <name>Ca(2+)</name>
        <dbReference type="ChEBI" id="CHEBI:29108"/>
        <label>2</label>
    </ligand>
</feature>
<evidence type="ECO:0000256" key="2">
    <source>
        <dbReference type="ARBA" id="ARBA00022559"/>
    </source>
</evidence>
<evidence type="ECO:0000259" key="13">
    <source>
        <dbReference type="PROSITE" id="PS50873"/>
    </source>
</evidence>
<dbReference type="GO" id="GO:0140825">
    <property type="term" value="F:lactoperoxidase activity"/>
    <property type="evidence" value="ECO:0007669"/>
    <property type="project" value="UniProtKB-EC"/>
</dbReference>
<dbReference type="SUPFAM" id="SSF48113">
    <property type="entry name" value="Heme-dependent peroxidases"/>
    <property type="match status" value="2"/>
</dbReference>
<keyword evidence="5 12" id="KW-0560">Oxidoreductase</keyword>
<keyword evidence="15" id="KW-1185">Reference proteome</keyword>
<reference evidence="14" key="1">
    <citation type="submission" date="2016-03" db="EMBL/GenBank/DDBJ databases">
        <title>Mechanisms controlling the formation of the plant cell surface in tip-growing cells are functionally conserved among land plants.</title>
        <authorList>
            <person name="Honkanen S."/>
            <person name="Jones V.A."/>
            <person name="Morieri G."/>
            <person name="Champion C."/>
            <person name="Hetherington A.J."/>
            <person name="Kelly S."/>
            <person name="Saint-Marcoux D."/>
            <person name="Proust H."/>
            <person name="Prescott H."/>
            <person name="Dolan L."/>
        </authorList>
    </citation>
    <scope>NUCLEOTIDE SEQUENCE [LARGE SCALE GENOMIC DNA]</scope>
    <source>
        <tissue evidence="14">Whole gametophyte</tissue>
    </source>
</reference>
<evidence type="ECO:0000256" key="10">
    <source>
        <dbReference type="PIRSR" id="PIRSR600823-4"/>
    </source>
</evidence>
<comment type="cofactor">
    <cofactor evidence="12">
        <name>heme b</name>
        <dbReference type="ChEBI" id="CHEBI:60344"/>
    </cofactor>
    <text evidence="12">Binds 1 heme b (iron(II)-protoporphyrin IX) group per subunit.</text>
</comment>
<keyword evidence="3 12" id="KW-0349">Heme</keyword>
<comment type="catalytic activity">
    <reaction evidence="1 12">
        <text>2 a phenolic donor + H2O2 = 2 a phenolic radical donor + 2 H2O</text>
        <dbReference type="Rhea" id="RHEA:56136"/>
        <dbReference type="ChEBI" id="CHEBI:15377"/>
        <dbReference type="ChEBI" id="CHEBI:16240"/>
        <dbReference type="ChEBI" id="CHEBI:139520"/>
        <dbReference type="ChEBI" id="CHEBI:139521"/>
        <dbReference type="EC" id="1.11.1.7"/>
    </reaction>
</comment>
<comment type="subcellular location">
    <subcellularLocation>
        <location evidence="12">Secreted</location>
    </subcellularLocation>
</comment>
<evidence type="ECO:0000256" key="11">
    <source>
        <dbReference type="PIRSR" id="PIRSR600823-5"/>
    </source>
</evidence>
<keyword evidence="12" id="KW-0376">Hydrogen peroxide</keyword>
<sequence length="298" mass="32765">MASDGPNMQRTTFTSVLFFVFVAVAAEAQLSTSFYDSTCPHAASIVQAKVDAFVESDRGLAAALMRLHFHDCFVRGCDGSVLLNSTDPNILTEKSALLNNNSLRGFEQIDEIKMELECACPGLRWFFTTRWTYPTRFIPKRLPLSTLKGRDVIDTAKAAVEKICRHVVACAHIVEHAARDGTVKDTRRKSNIQDMVISFFQLDGSRWEVQGGRKDGRISKAAIHAPHFPQPTDSASQLISALVTRGISACEMVVLSGSRCAIPKDTVGVGHCDKVVGRLYKFKSSHFTDPQSTLLIVG</sequence>
<proteinExistence type="inferred from homology"/>
<feature type="binding site" evidence="9">
    <location>
        <position position="71"/>
    </location>
    <ligand>
        <name>Ca(2+)</name>
        <dbReference type="ChEBI" id="CHEBI:29108"/>
        <label>1</label>
    </ligand>
</feature>
<feature type="disulfide bond" evidence="11">
    <location>
        <begin position="39"/>
        <end position="120"/>
    </location>
</feature>
<evidence type="ECO:0000313" key="14">
    <source>
        <dbReference type="EMBL" id="OAE19791.1"/>
    </source>
</evidence>
<keyword evidence="4 9" id="KW-0479">Metal-binding</keyword>
<feature type="binding site" evidence="9">
    <location>
        <position position="76"/>
    </location>
    <ligand>
        <name>Ca(2+)</name>
        <dbReference type="ChEBI" id="CHEBI:29108"/>
        <label>1</label>
    </ligand>
</feature>
<dbReference type="Gene3D" id="1.10.420.10">
    <property type="entry name" value="Peroxidase, domain 2"/>
    <property type="match status" value="1"/>
</dbReference>
<dbReference type="EMBL" id="LVLJ01003781">
    <property type="protein sequence ID" value="OAE19791.1"/>
    <property type="molecule type" value="Genomic_DNA"/>
</dbReference>
<feature type="binding site" evidence="9">
    <location>
        <position position="78"/>
    </location>
    <ligand>
        <name>Ca(2+)</name>
        <dbReference type="ChEBI" id="CHEBI:29108"/>
        <label>1</label>
    </ligand>
</feature>
<accession>A0A176VHI4</accession>
<dbReference type="PROSITE" id="PS00436">
    <property type="entry name" value="PEROXIDASE_2"/>
    <property type="match status" value="1"/>
</dbReference>
<evidence type="ECO:0000256" key="7">
    <source>
        <dbReference type="PIRSR" id="PIRSR600823-1"/>
    </source>
</evidence>
<keyword evidence="11" id="KW-1015">Disulfide bond</keyword>
<dbReference type="GO" id="GO:0046872">
    <property type="term" value="F:metal ion binding"/>
    <property type="evidence" value="ECO:0007669"/>
    <property type="project" value="UniProtKB-UniRule"/>
</dbReference>
<dbReference type="Gene3D" id="1.10.520.10">
    <property type="match status" value="2"/>
</dbReference>
<feature type="binding site" evidence="9">
    <location>
        <position position="74"/>
    </location>
    <ligand>
        <name>Ca(2+)</name>
        <dbReference type="ChEBI" id="CHEBI:29108"/>
        <label>1</label>
    </ligand>
</feature>
<feature type="binding site" evidence="9">
    <location>
        <position position="93"/>
    </location>
    <ligand>
        <name>Ca(2+)</name>
        <dbReference type="ChEBI" id="CHEBI:29108"/>
        <label>1</label>
    </ligand>
</feature>
<evidence type="ECO:0000256" key="3">
    <source>
        <dbReference type="ARBA" id="ARBA00022617"/>
    </source>
</evidence>
<evidence type="ECO:0000256" key="4">
    <source>
        <dbReference type="ARBA" id="ARBA00022723"/>
    </source>
</evidence>